<feature type="transmembrane region" description="Helical" evidence="1">
    <location>
        <begin position="30"/>
        <end position="50"/>
    </location>
</feature>
<keyword evidence="1" id="KW-0812">Transmembrane</keyword>
<gene>
    <name evidence="3" type="ORF">GALMADRAFT_240773</name>
</gene>
<accession>A0A067TQS3</accession>
<dbReference type="Pfam" id="PF20152">
    <property type="entry name" value="DUF6534"/>
    <property type="match status" value="1"/>
</dbReference>
<dbReference type="HOGENOM" id="CLU_046025_2_1_1"/>
<proteinExistence type="predicted"/>
<dbReference type="Proteomes" id="UP000027222">
    <property type="component" value="Unassembled WGS sequence"/>
</dbReference>
<keyword evidence="1" id="KW-0472">Membrane</keyword>
<feature type="transmembrane region" description="Helical" evidence="1">
    <location>
        <begin position="6"/>
        <end position="23"/>
    </location>
</feature>
<evidence type="ECO:0000313" key="3">
    <source>
        <dbReference type="EMBL" id="KDR82274.1"/>
    </source>
</evidence>
<dbReference type="InterPro" id="IPR045339">
    <property type="entry name" value="DUF6534"/>
</dbReference>
<dbReference type="PANTHER" id="PTHR40465:SF1">
    <property type="entry name" value="DUF6534 DOMAIN-CONTAINING PROTEIN"/>
    <property type="match status" value="1"/>
</dbReference>
<keyword evidence="1" id="KW-1133">Transmembrane helix</keyword>
<dbReference type="AlphaFoldDB" id="A0A067TQS3"/>
<feature type="transmembrane region" description="Helical" evidence="1">
    <location>
        <begin position="184"/>
        <end position="205"/>
    </location>
</feature>
<evidence type="ECO:0000259" key="2">
    <source>
        <dbReference type="Pfam" id="PF20152"/>
    </source>
</evidence>
<keyword evidence="4" id="KW-1185">Reference proteome</keyword>
<evidence type="ECO:0000256" key="1">
    <source>
        <dbReference type="SAM" id="Phobius"/>
    </source>
</evidence>
<organism evidence="3 4">
    <name type="scientific">Galerina marginata (strain CBS 339.88)</name>
    <dbReference type="NCBI Taxonomy" id="685588"/>
    <lineage>
        <taxon>Eukaryota</taxon>
        <taxon>Fungi</taxon>
        <taxon>Dikarya</taxon>
        <taxon>Basidiomycota</taxon>
        <taxon>Agaricomycotina</taxon>
        <taxon>Agaricomycetes</taxon>
        <taxon>Agaricomycetidae</taxon>
        <taxon>Agaricales</taxon>
        <taxon>Agaricineae</taxon>
        <taxon>Strophariaceae</taxon>
        <taxon>Galerina</taxon>
    </lineage>
</organism>
<name>A0A067TQS3_GALM3</name>
<sequence length="287" mass="31368">MLHWGFFGVLSLQIFLYYLAFPNDPRSVKLLVVGVYLIEATQVGLLTQSAFHEFAEGFGNITLLDEIGTIWFSVPIMGGIVGFIVQSFYAYRIRILSQSKIVTGCVLFLAFFQLGGAIATGVESKKAVFNSRFLGKSSFITLGIWNGGSALCDAIIAICMTIYLSSRKDQIKETTILVNRVIRLTIETGTFTALIAILNLALSLLPGHPTYYQAVVGSLGKVYSNSMMVSLNSRVDIVPNSNQPIPNEVLPSTYTEGRSTSAYEMHTGKSFTRTVSLAADDDKSRGI</sequence>
<evidence type="ECO:0000313" key="4">
    <source>
        <dbReference type="Proteomes" id="UP000027222"/>
    </source>
</evidence>
<dbReference type="EMBL" id="KL142370">
    <property type="protein sequence ID" value="KDR82274.1"/>
    <property type="molecule type" value="Genomic_DNA"/>
</dbReference>
<feature type="domain" description="DUF6534" evidence="2">
    <location>
        <begin position="149"/>
        <end position="234"/>
    </location>
</feature>
<feature type="transmembrane region" description="Helical" evidence="1">
    <location>
        <begin position="142"/>
        <end position="164"/>
    </location>
</feature>
<feature type="transmembrane region" description="Helical" evidence="1">
    <location>
        <begin position="101"/>
        <end position="122"/>
    </location>
</feature>
<feature type="transmembrane region" description="Helical" evidence="1">
    <location>
        <begin position="70"/>
        <end position="89"/>
    </location>
</feature>
<dbReference type="PANTHER" id="PTHR40465">
    <property type="entry name" value="CHROMOSOME 1, WHOLE GENOME SHOTGUN SEQUENCE"/>
    <property type="match status" value="1"/>
</dbReference>
<protein>
    <recommendedName>
        <fullName evidence="2">DUF6534 domain-containing protein</fullName>
    </recommendedName>
</protein>
<dbReference type="OrthoDB" id="2536347at2759"/>
<reference evidence="4" key="1">
    <citation type="journal article" date="2014" name="Proc. Natl. Acad. Sci. U.S.A.">
        <title>Extensive sampling of basidiomycete genomes demonstrates inadequacy of the white-rot/brown-rot paradigm for wood decay fungi.</title>
        <authorList>
            <person name="Riley R."/>
            <person name="Salamov A.A."/>
            <person name="Brown D.W."/>
            <person name="Nagy L.G."/>
            <person name="Floudas D."/>
            <person name="Held B.W."/>
            <person name="Levasseur A."/>
            <person name="Lombard V."/>
            <person name="Morin E."/>
            <person name="Otillar R."/>
            <person name="Lindquist E.A."/>
            <person name="Sun H."/>
            <person name="LaButti K.M."/>
            <person name="Schmutz J."/>
            <person name="Jabbour D."/>
            <person name="Luo H."/>
            <person name="Baker S.E."/>
            <person name="Pisabarro A.G."/>
            <person name="Walton J.D."/>
            <person name="Blanchette R.A."/>
            <person name="Henrissat B."/>
            <person name="Martin F."/>
            <person name="Cullen D."/>
            <person name="Hibbett D.S."/>
            <person name="Grigoriev I.V."/>
        </authorList>
    </citation>
    <scope>NUCLEOTIDE SEQUENCE [LARGE SCALE GENOMIC DNA]</scope>
    <source>
        <strain evidence="4">CBS 339.88</strain>
    </source>
</reference>